<dbReference type="EMBL" id="CP060139">
    <property type="protein sequence ID" value="QNR24022.1"/>
    <property type="molecule type" value="Genomic_DNA"/>
</dbReference>
<dbReference type="InterPro" id="IPR019998">
    <property type="entry name" value="Membr_insert_YidC"/>
</dbReference>
<feature type="transmembrane region" description="Helical" evidence="13">
    <location>
        <begin position="485"/>
        <end position="512"/>
    </location>
</feature>
<evidence type="ECO:0000256" key="1">
    <source>
        <dbReference type="ARBA" id="ARBA00004429"/>
    </source>
</evidence>
<dbReference type="InterPro" id="IPR047196">
    <property type="entry name" value="YidC_ALB_C"/>
</dbReference>
<evidence type="ECO:0000256" key="13">
    <source>
        <dbReference type="HAMAP-Rule" id="MF_01810"/>
    </source>
</evidence>
<dbReference type="GO" id="GO:0015031">
    <property type="term" value="P:protein transport"/>
    <property type="evidence" value="ECO:0007669"/>
    <property type="project" value="UniProtKB-KW"/>
</dbReference>
<comment type="subcellular location">
    <subcellularLocation>
        <location evidence="1">Cell inner membrane</location>
        <topology evidence="1">Multi-pass membrane protein</topology>
    </subcellularLocation>
    <subcellularLocation>
        <location evidence="13">Cell membrane</location>
        <topology evidence="13">Multi-pass membrane protein</topology>
    </subcellularLocation>
</comment>
<keyword evidence="4 13" id="KW-0813">Transport</keyword>
<evidence type="ECO:0000256" key="5">
    <source>
        <dbReference type="ARBA" id="ARBA00022475"/>
    </source>
</evidence>
<feature type="transmembrane region" description="Helical" evidence="13">
    <location>
        <begin position="376"/>
        <end position="396"/>
    </location>
</feature>
<feature type="transmembrane region" description="Helical" evidence="13">
    <location>
        <begin position="533"/>
        <end position="550"/>
    </location>
</feature>
<evidence type="ECO:0000256" key="14">
    <source>
        <dbReference type="SAM" id="MobiDB-lite"/>
    </source>
</evidence>
<dbReference type="GO" id="GO:0032977">
    <property type="term" value="F:membrane insertase activity"/>
    <property type="evidence" value="ECO:0007669"/>
    <property type="project" value="InterPro"/>
</dbReference>
<name>A0A7H0VE74_9FLAO</name>
<feature type="region of interest" description="Disordered" evidence="14">
    <location>
        <begin position="586"/>
        <end position="619"/>
    </location>
</feature>
<dbReference type="GO" id="GO:0005886">
    <property type="term" value="C:plasma membrane"/>
    <property type="evidence" value="ECO:0007669"/>
    <property type="project" value="UniProtKB-SubCell"/>
</dbReference>
<sequence>MKSKLDLNSIVGFLLIGAIVLYFTVFFDNGDATADAALANSTDSTQVEEAAIDGTAIAAAVEPEMTLSNDTLQSDSLEYLKAVSLYGPFAKHMMSHSGTEFFVLENELLKVKISSLGGQLVEAELKKYRTYDSLPLYLLKENSNFGFNIQAGQLRSSSQLQFKLAKQGDNFVELVAQTDEGGQLRYSYTIKDNDYRLDFDVQSQGLSNLLANVDQNLLWEMKARRHEKNKDNEITRSEMQYRLVKDQDVESFNTTSRDQEVAEGSLDWVAYRQQFFCTILQSRGEPFATGDFEVASLDEEGYTKYYASSLQYPKASNGDLHLPLSIYLGPNKFEILDSYDAGFEKLIPLGWGILGWINRGIVLNVFNWLEAYGINYGLIILIIAVLIKMILFPLTYQSYRSMAKMRVLKPEIDELNEKYDDAAKKQQAQLELYNKAGVSPLGGCLPMLLQFPILIALFQFFPASIELRQQPFLWATDLSTYDSIYQLPFTIPVYGNHVSLFTLLMTVSTLIYTYMNQQLTGSAQNQQFPQMKYIIYLMPIMFLGVFNNYAAGLSYYYFVANMITFGQQFAIRSFIDEDKIKAKIAKRKEGPQKENRLMRRMREVQEQQQNQSRQQRRKK</sequence>
<dbReference type="Proteomes" id="UP000516305">
    <property type="component" value="Chromosome"/>
</dbReference>
<evidence type="ECO:0000313" key="17">
    <source>
        <dbReference type="EMBL" id="QNR24022.1"/>
    </source>
</evidence>
<dbReference type="KEGG" id="chyd:H4K34_16860"/>
<feature type="compositionally biased region" description="Basic and acidic residues" evidence="14">
    <location>
        <begin position="586"/>
        <end position="605"/>
    </location>
</feature>
<dbReference type="PRINTS" id="PR00701">
    <property type="entry name" value="60KDINNERMP"/>
</dbReference>
<dbReference type="InterPro" id="IPR028053">
    <property type="entry name" value="Membr_insert_YidC_N"/>
</dbReference>
<organism evidence="17 18">
    <name type="scientific">Croceimicrobium hydrocarbonivorans</name>
    <dbReference type="NCBI Taxonomy" id="2761580"/>
    <lineage>
        <taxon>Bacteria</taxon>
        <taxon>Pseudomonadati</taxon>
        <taxon>Bacteroidota</taxon>
        <taxon>Flavobacteriia</taxon>
        <taxon>Flavobacteriales</taxon>
        <taxon>Owenweeksiaceae</taxon>
        <taxon>Croceimicrobium</taxon>
    </lineage>
</organism>
<feature type="domain" description="Membrane insertase YidC N-terminal" evidence="16">
    <location>
        <begin position="104"/>
        <end position="361"/>
    </location>
</feature>
<evidence type="ECO:0000256" key="12">
    <source>
        <dbReference type="ARBA" id="ARBA00033342"/>
    </source>
</evidence>
<evidence type="ECO:0000256" key="11">
    <source>
        <dbReference type="ARBA" id="ARBA00033245"/>
    </source>
</evidence>
<keyword evidence="9 13" id="KW-0472">Membrane</keyword>
<dbReference type="NCBIfam" id="NF002356">
    <property type="entry name" value="PRK01318.2-3"/>
    <property type="match status" value="1"/>
</dbReference>
<dbReference type="NCBIfam" id="TIGR03593">
    <property type="entry name" value="yidC_nterm"/>
    <property type="match status" value="1"/>
</dbReference>
<dbReference type="CDD" id="cd19961">
    <property type="entry name" value="EcYidC-like_peri"/>
    <property type="match status" value="1"/>
</dbReference>
<dbReference type="Pfam" id="PF02096">
    <property type="entry name" value="60KD_IMP"/>
    <property type="match status" value="1"/>
</dbReference>
<proteinExistence type="inferred from homology"/>
<dbReference type="Pfam" id="PF14849">
    <property type="entry name" value="YidC_periplas"/>
    <property type="match status" value="1"/>
</dbReference>
<comment type="similarity">
    <text evidence="2 13">Belongs to the OXA1/ALB3/YidC family. Type 1 subfamily.</text>
</comment>
<protein>
    <recommendedName>
        <fullName evidence="3 13">Membrane protein insertase YidC</fullName>
    </recommendedName>
    <alternativeName>
        <fullName evidence="12 13">Foldase YidC</fullName>
    </alternativeName>
    <alternativeName>
        <fullName evidence="11 13">Membrane integrase YidC</fullName>
    </alternativeName>
    <alternativeName>
        <fullName evidence="13">Membrane protein YidC</fullName>
    </alternativeName>
</protein>
<feature type="transmembrane region" description="Helical" evidence="13">
    <location>
        <begin position="7"/>
        <end position="27"/>
    </location>
</feature>
<evidence type="ECO:0000256" key="3">
    <source>
        <dbReference type="ARBA" id="ARBA00015325"/>
    </source>
</evidence>
<feature type="domain" description="Membrane insertase YidC/Oxa/ALB C-terminal" evidence="15">
    <location>
        <begin position="376"/>
        <end position="572"/>
    </location>
</feature>
<dbReference type="CDD" id="cd20070">
    <property type="entry name" value="5TM_YidC_Alb3"/>
    <property type="match status" value="1"/>
</dbReference>
<keyword evidence="6 13" id="KW-0812">Transmembrane</keyword>
<dbReference type="AlphaFoldDB" id="A0A7H0VE74"/>
<dbReference type="RefSeq" id="WP_210758555.1">
    <property type="nucleotide sequence ID" value="NZ_CP060139.1"/>
</dbReference>
<reference evidence="17 18" key="1">
    <citation type="submission" date="2020-08" db="EMBL/GenBank/DDBJ databases">
        <title>Croceimicrobium hydrocarbonivorans gen. nov., sp. nov., a novel marine bacterium isolated from a bacterial consortium that degrades polyethylene terephthalate.</title>
        <authorList>
            <person name="Liu R."/>
        </authorList>
    </citation>
    <scope>NUCLEOTIDE SEQUENCE [LARGE SCALE GENOMIC DNA]</scope>
    <source>
        <strain evidence="17 18">A20-9</strain>
    </source>
</reference>
<evidence type="ECO:0000259" key="15">
    <source>
        <dbReference type="Pfam" id="PF02096"/>
    </source>
</evidence>
<evidence type="ECO:0000256" key="6">
    <source>
        <dbReference type="ARBA" id="ARBA00022692"/>
    </source>
</evidence>
<dbReference type="InterPro" id="IPR028055">
    <property type="entry name" value="YidC/Oxa/ALB_C"/>
</dbReference>
<accession>A0A7H0VE74</accession>
<evidence type="ECO:0000256" key="8">
    <source>
        <dbReference type="ARBA" id="ARBA00022989"/>
    </source>
</evidence>
<dbReference type="PANTHER" id="PTHR12428">
    <property type="entry name" value="OXA1"/>
    <property type="match status" value="1"/>
</dbReference>
<evidence type="ECO:0000256" key="9">
    <source>
        <dbReference type="ARBA" id="ARBA00023136"/>
    </source>
</evidence>
<evidence type="ECO:0000256" key="4">
    <source>
        <dbReference type="ARBA" id="ARBA00022448"/>
    </source>
</evidence>
<dbReference type="PANTHER" id="PTHR12428:SF65">
    <property type="entry name" value="CYTOCHROME C OXIDASE ASSEMBLY PROTEIN COX18, MITOCHONDRIAL"/>
    <property type="match status" value="1"/>
</dbReference>
<evidence type="ECO:0000256" key="7">
    <source>
        <dbReference type="ARBA" id="ARBA00022927"/>
    </source>
</evidence>
<dbReference type="GO" id="GO:0051205">
    <property type="term" value="P:protein insertion into membrane"/>
    <property type="evidence" value="ECO:0007669"/>
    <property type="project" value="TreeGrafter"/>
</dbReference>
<evidence type="ECO:0000313" key="18">
    <source>
        <dbReference type="Proteomes" id="UP000516305"/>
    </source>
</evidence>
<comment type="function">
    <text evidence="13">Required for the insertion and/or proper folding and/or complex formation of integral membrane proteins into the membrane. Involved in integration of membrane proteins that insert both dependently and independently of the Sec translocase complex, as well as at least some lipoproteins. Aids folding of multispanning membrane proteins.</text>
</comment>
<gene>
    <name evidence="13 17" type="primary">yidC</name>
    <name evidence="17" type="ORF">H4K34_16860</name>
</gene>
<dbReference type="InterPro" id="IPR001708">
    <property type="entry name" value="YidC/ALB3/OXA1/COX18"/>
</dbReference>
<keyword evidence="10 13" id="KW-0143">Chaperone</keyword>
<keyword evidence="5 13" id="KW-1003">Cell membrane</keyword>
<dbReference type="InterPro" id="IPR038221">
    <property type="entry name" value="YidC_periplasmic_sf"/>
</dbReference>
<comment type="subunit">
    <text evidence="13">Interacts with the Sec translocase complex via SecD. Specifically interacts with transmembrane segments of nascent integral membrane proteins during membrane integration.</text>
</comment>
<dbReference type="HAMAP" id="MF_01810">
    <property type="entry name" value="YidC_type1"/>
    <property type="match status" value="1"/>
</dbReference>
<keyword evidence="8 13" id="KW-1133">Transmembrane helix</keyword>
<evidence type="ECO:0000256" key="10">
    <source>
        <dbReference type="ARBA" id="ARBA00023186"/>
    </source>
</evidence>
<keyword evidence="18" id="KW-1185">Reference proteome</keyword>
<keyword evidence="7 13" id="KW-0653">Protein transport</keyword>
<dbReference type="NCBIfam" id="TIGR03592">
    <property type="entry name" value="yidC_oxa1_cterm"/>
    <property type="match status" value="1"/>
</dbReference>
<evidence type="ECO:0000256" key="2">
    <source>
        <dbReference type="ARBA" id="ARBA00010527"/>
    </source>
</evidence>
<evidence type="ECO:0000259" key="16">
    <source>
        <dbReference type="Pfam" id="PF14849"/>
    </source>
</evidence>
<dbReference type="Gene3D" id="2.70.98.90">
    <property type="match status" value="1"/>
</dbReference>